<feature type="compositionally biased region" description="Polar residues" evidence="4">
    <location>
        <begin position="247"/>
        <end position="256"/>
    </location>
</feature>
<evidence type="ECO:0000256" key="4">
    <source>
        <dbReference type="SAM" id="MobiDB-lite"/>
    </source>
</evidence>
<protein>
    <submittedName>
        <fullName evidence="5">Uncharacterized protein</fullName>
    </submittedName>
</protein>
<comment type="function">
    <text evidence="1">Extremely potent competitive inhibitor of cAMP-dependent protein kinase activity, this protein interacts with the catalytic subunit of the enzyme after the cAMP-induced dissociation of its regulatory chains.</text>
</comment>
<sequence length="256" mass="27984">MQASEQNGQKVQLIEHCTENLQALGSIHNVACVCRLVQPVIKCFSLGITFLHDGSETGNDADIKRPYSGLFFFAINPKEKQKSVHLDQVQQHLHLPPYLIGFDCLPIIRQVSLSVGEENIHMSGTVDCSQHSQGGATDLTTHISTVMDFVAVFVASINSLFYLFICHQPYQMTDVDSSLELFIATGRTGRRNALANIKDGEVCKTSTASLPFQLEKLQCSDNNESNKSDSASGSSAPSASDKNSDKTQNTQNDKTS</sequence>
<dbReference type="InterPro" id="IPR004171">
    <property type="entry name" value="cAMP_dep_PKI"/>
</dbReference>
<evidence type="ECO:0000313" key="5">
    <source>
        <dbReference type="EMBL" id="KAK2151918.1"/>
    </source>
</evidence>
<dbReference type="EMBL" id="JAODUP010000346">
    <property type="protein sequence ID" value="KAK2151918.1"/>
    <property type="molecule type" value="Genomic_DNA"/>
</dbReference>
<feature type="region of interest" description="Disordered" evidence="4">
    <location>
        <begin position="220"/>
        <end position="256"/>
    </location>
</feature>
<feature type="compositionally biased region" description="Low complexity" evidence="4">
    <location>
        <begin position="223"/>
        <end position="241"/>
    </location>
</feature>
<dbReference type="AlphaFoldDB" id="A0AAD9JFX3"/>
<comment type="caution">
    <text evidence="5">The sequence shown here is derived from an EMBL/GenBank/DDBJ whole genome shotgun (WGS) entry which is preliminary data.</text>
</comment>
<proteinExistence type="inferred from homology"/>
<accession>A0AAD9JFX3</accession>
<dbReference type="Proteomes" id="UP001208570">
    <property type="component" value="Unassembled WGS sequence"/>
</dbReference>
<organism evidence="5 6">
    <name type="scientific">Paralvinella palmiformis</name>
    <dbReference type="NCBI Taxonomy" id="53620"/>
    <lineage>
        <taxon>Eukaryota</taxon>
        <taxon>Metazoa</taxon>
        <taxon>Spiralia</taxon>
        <taxon>Lophotrochozoa</taxon>
        <taxon>Annelida</taxon>
        <taxon>Polychaeta</taxon>
        <taxon>Sedentaria</taxon>
        <taxon>Canalipalpata</taxon>
        <taxon>Terebellida</taxon>
        <taxon>Terebelliformia</taxon>
        <taxon>Alvinellidae</taxon>
        <taxon>Paralvinella</taxon>
    </lineage>
</organism>
<gene>
    <name evidence="5" type="ORF">LSH36_346g03011</name>
</gene>
<keyword evidence="6" id="KW-1185">Reference proteome</keyword>
<evidence type="ECO:0000313" key="6">
    <source>
        <dbReference type="Proteomes" id="UP001208570"/>
    </source>
</evidence>
<dbReference type="GO" id="GO:0004862">
    <property type="term" value="F:cAMP-dependent protein kinase inhibitor activity"/>
    <property type="evidence" value="ECO:0007669"/>
    <property type="project" value="InterPro"/>
</dbReference>
<dbReference type="Pfam" id="PF02827">
    <property type="entry name" value="PKI"/>
    <property type="match status" value="1"/>
</dbReference>
<evidence type="ECO:0000256" key="1">
    <source>
        <dbReference type="ARBA" id="ARBA00002844"/>
    </source>
</evidence>
<evidence type="ECO:0000256" key="2">
    <source>
        <dbReference type="ARBA" id="ARBA00006393"/>
    </source>
</evidence>
<evidence type="ECO:0000256" key="3">
    <source>
        <dbReference type="ARBA" id="ARBA00023013"/>
    </source>
</evidence>
<keyword evidence="3" id="KW-0649">Protein kinase inhibitor</keyword>
<reference evidence="5" key="1">
    <citation type="journal article" date="2023" name="Mol. Biol. Evol.">
        <title>Third-Generation Sequencing Reveals the Adaptive Role of the Epigenome in Three Deep-Sea Polychaetes.</title>
        <authorList>
            <person name="Perez M."/>
            <person name="Aroh O."/>
            <person name="Sun Y."/>
            <person name="Lan Y."/>
            <person name="Juniper S.K."/>
            <person name="Young C.R."/>
            <person name="Angers B."/>
            <person name="Qian P.Y."/>
        </authorList>
    </citation>
    <scope>NUCLEOTIDE SEQUENCE</scope>
    <source>
        <strain evidence="5">P08H-3</strain>
    </source>
</reference>
<name>A0AAD9JFX3_9ANNE</name>
<dbReference type="PANTHER" id="PTHR15416">
    <property type="entry name" value="CAMP-DEPENDENT PROTEIN KINASE INHIBITOR/PKI"/>
    <property type="match status" value="1"/>
</dbReference>
<comment type="similarity">
    <text evidence="2">Belongs to the PKI family.</text>
</comment>